<evidence type="ECO:0000256" key="9">
    <source>
        <dbReference type="ARBA" id="ARBA00023180"/>
    </source>
</evidence>
<feature type="disulfide bond" evidence="10">
    <location>
        <begin position="114"/>
        <end position="126"/>
    </location>
</feature>
<reference evidence="13" key="2">
    <citation type="submission" date="2018-11" db="EMBL/GenBank/DDBJ databases">
        <title>Trombidioid mite genomics.</title>
        <authorList>
            <person name="Dong X."/>
        </authorList>
    </citation>
    <scope>NUCLEOTIDE SEQUENCE</scope>
    <source>
        <strain evidence="13">UoL-WK</strain>
    </source>
</reference>
<evidence type="ECO:0000256" key="8">
    <source>
        <dbReference type="ARBA" id="ARBA00023170"/>
    </source>
</evidence>
<feature type="disulfide bond" evidence="10">
    <location>
        <begin position="121"/>
        <end position="139"/>
    </location>
</feature>
<evidence type="ECO:0000313" key="11">
    <source>
        <dbReference type="EMBL" id="RWS07609.1"/>
    </source>
</evidence>
<dbReference type="Proteomes" id="UP000285301">
    <property type="component" value="Unassembled WGS sequence"/>
</dbReference>
<organism evidence="13 14">
    <name type="scientific">Dinothrombium tinctorium</name>
    <dbReference type="NCBI Taxonomy" id="1965070"/>
    <lineage>
        <taxon>Eukaryota</taxon>
        <taxon>Metazoa</taxon>
        <taxon>Ecdysozoa</taxon>
        <taxon>Arthropoda</taxon>
        <taxon>Chelicerata</taxon>
        <taxon>Arachnida</taxon>
        <taxon>Acari</taxon>
        <taxon>Acariformes</taxon>
        <taxon>Trombidiformes</taxon>
        <taxon>Prostigmata</taxon>
        <taxon>Anystina</taxon>
        <taxon>Parasitengona</taxon>
        <taxon>Trombidioidea</taxon>
        <taxon>Trombidiidae</taxon>
        <taxon>Dinothrombium</taxon>
    </lineage>
</organism>
<keyword evidence="8" id="KW-0675">Receptor</keyword>
<feature type="disulfide bond" evidence="10">
    <location>
        <begin position="133"/>
        <end position="148"/>
    </location>
</feature>
<comment type="caution">
    <text evidence="13">The sequence shown here is derived from an EMBL/GenBank/DDBJ whole genome shotgun (WGS) entry which is preliminary data.</text>
</comment>
<dbReference type="OrthoDB" id="9978656at2759"/>
<dbReference type="EMBL" id="NCKU01001182">
    <property type="protein sequence ID" value="RWS12856.1"/>
    <property type="molecule type" value="Genomic_DNA"/>
</dbReference>
<dbReference type="SMART" id="SM00192">
    <property type="entry name" value="LDLa"/>
    <property type="match status" value="2"/>
</dbReference>
<accession>A0A3S3SAW3</accession>
<dbReference type="EMBL" id="NCKU01001169">
    <property type="protein sequence ID" value="RWS12887.1"/>
    <property type="molecule type" value="Genomic_DNA"/>
</dbReference>
<keyword evidence="14" id="KW-1185">Reference proteome</keyword>
<dbReference type="STRING" id="1965070.A0A3S3SAW3"/>
<keyword evidence="4" id="KW-0677">Repeat</keyword>
<dbReference type="GO" id="GO:0005886">
    <property type="term" value="C:plasma membrane"/>
    <property type="evidence" value="ECO:0007669"/>
    <property type="project" value="TreeGrafter"/>
</dbReference>
<feature type="disulfide bond" evidence="10">
    <location>
        <begin position="81"/>
        <end position="99"/>
    </location>
</feature>
<dbReference type="GO" id="GO:0005041">
    <property type="term" value="F:low-density lipoprotein particle receptor activity"/>
    <property type="evidence" value="ECO:0007669"/>
    <property type="project" value="TreeGrafter"/>
</dbReference>
<dbReference type="Pfam" id="PF00057">
    <property type="entry name" value="Ldl_recept_a"/>
    <property type="match status" value="2"/>
</dbReference>
<protein>
    <submittedName>
        <fullName evidence="13">Uncharacterized protein</fullName>
    </submittedName>
</protein>
<dbReference type="EMBL" id="NCKU01003393">
    <property type="protein sequence ID" value="RWS07609.1"/>
    <property type="molecule type" value="Genomic_DNA"/>
</dbReference>
<dbReference type="SUPFAM" id="SSF57424">
    <property type="entry name" value="LDL receptor-like module"/>
    <property type="match status" value="2"/>
</dbReference>
<sequence>MSLFQNAIYENLKRSQLISALFANVFNSFLAEKKTLFALLAIFYLIRTFERRNDFVMFDYRKVCGEKKRPGRPCATSEFRCHKGGCISLQWHCDSDIDCQDGSDELDCEGKVECRTGEFRCTDGQCINLDWRCDGDKDCDDNSDEKNCR</sequence>
<keyword evidence="5" id="KW-1133">Transmembrane helix</keyword>
<evidence type="ECO:0000256" key="1">
    <source>
        <dbReference type="ARBA" id="ARBA00004167"/>
    </source>
</evidence>
<dbReference type="InterPro" id="IPR051221">
    <property type="entry name" value="LDLR-related"/>
</dbReference>
<dbReference type="InterPro" id="IPR023415">
    <property type="entry name" value="LDLR_class-A_CS"/>
</dbReference>
<name>A0A3S3SAW3_9ACAR</name>
<dbReference type="PRINTS" id="PR00261">
    <property type="entry name" value="LDLRECEPTOR"/>
</dbReference>
<dbReference type="GO" id="GO:0043235">
    <property type="term" value="C:receptor complex"/>
    <property type="evidence" value="ECO:0007669"/>
    <property type="project" value="TreeGrafter"/>
</dbReference>
<dbReference type="InterPro" id="IPR002172">
    <property type="entry name" value="LDrepeatLR_classA_rpt"/>
</dbReference>
<evidence type="ECO:0000313" key="13">
    <source>
        <dbReference type="EMBL" id="RWS12887.1"/>
    </source>
</evidence>
<reference evidence="13 14" key="1">
    <citation type="journal article" date="2018" name="Gigascience">
        <title>Genomes of trombidid mites reveal novel predicted allergens and laterally-transferred genes associated with secondary metabolism.</title>
        <authorList>
            <person name="Dong X."/>
            <person name="Chaisiri K."/>
            <person name="Xia D."/>
            <person name="Armstrong S.D."/>
            <person name="Fang Y."/>
            <person name="Donnelly M.J."/>
            <person name="Kadowaki T."/>
            <person name="McGarry J.W."/>
            <person name="Darby A.C."/>
            <person name="Makepeace B.L."/>
        </authorList>
    </citation>
    <scope>NUCLEOTIDE SEQUENCE [LARGE SCALE GENOMIC DNA]</scope>
    <source>
        <strain evidence="13">UoL-WK</strain>
    </source>
</reference>
<keyword evidence="7 10" id="KW-1015">Disulfide bond</keyword>
<dbReference type="InterPro" id="IPR036055">
    <property type="entry name" value="LDL_receptor-like_sf"/>
</dbReference>
<evidence type="ECO:0000256" key="3">
    <source>
        <dbReference type="ARBA" id="ARBA00022729"/>
    </source>
</evidence>
<dbReference type="FunFam" id="4.10.400.10:FF:000034">
    <property type="entry name" value="Low-density lipoprotein receptor-related protein 2"/>
    <property type="match status" value="2"/>
</dbReference>
<evidence type="ECO:0000256" key="6">
    <source>
        <dbReference type="ARBA" id="ARBA00023136"/>
    </source>
</evidence>
<evidence type="ECO:0000313" key="12">
    <source>
        <dbReference type="EMBL" id="RWS12856.1"/>
    </source>
</evidence>
<keyword evidence="9" id="KW-0325">Glycoprotein</keyword>
<keyword evidence="2" id="KW-0812">Transmembrane</keyword>
<dbReference type="Gene3D" id="4.10.400.10">
    <property type="entry name" value="Low-density Lipoprotein Receptor"/>
    <property type="match status" value="2"/>
</dbReference>
<dbReference type="AlphaFoldDB" id="A0A3S3SAW3"/>
<proteinExistence type="predicted"/>
<evidence type="ECO:0000313" key="14">
    <source>
        <dbReference type="Proteomes" id="UP000285301"/>
    </source>
</evidence>
<feature type="disulfide bond" evidence="10">
    <location>
        <begin position="93"/>
        <end position="108"/>
    </location>
</feature>
<dbReference type="PANTHER" id="PTHR22722">
    <property type="entry name" value="LOW-DENSITY LIPOPROTEIN RECEPTOR-RELATED PROTEIN 2-RELATED"/>
    <property type="match status" value="1"/>
</dbReference>
<evidence type="ECO:0000256" key="7">
    <source>
        <dbReference type="ARBA" id="ARBA00023157"/>
    </source>
</evidence>
<evidence type="ECO:0000256" key="5">
    <source>
        <dbReference type="ARBA" id="ARBA00022989"/>
    </source>
</evidence>
<dbReference type="PROSITE" id="PS01209">
    <property type="entry name" value="LDLRA_1"/>
    <property type="match status" value="1"/>
</dbReference>
<comment type="subcellular location">
    <subcellularLocation>
        <location evidence="1">Membrane</location>
        <topology evidence="1">Single-pass membrane protein</topology>
    </subcellularLocation>
</comment>
<evidence type="ECO:0000256" key="10">
    <source>
        <dbReference type="PROSITE-ProRule" id="PRU00124"/>
    </source>
</evidence>
<keyword evidence="6" id="KW-0472">Membrane</keyword>
<feature type="disulfide bond" evidence="10">
    <location>
        <begin position="74"/>
        <end position="86"/>
    </location>
</feature>
<gene>
    <name evidence="13" type="ORF">B4U79_17984</name>
    <name evidence="12" type="ORF">B4U79_17985</name>
    <name evidence="11" type="ORF">B4U79_18204</name>
</gene>
<dbReference type="PANTHER" id="PTHR22722:SF5">
    <property type="entry name" value="LOW-DENSITY LIPOPROTEIN RECEPTOR-RELATED PROTEIN 1B"/>
    <property type="match status" value="1"/>
</dbReference>
<evidence type="ECO:0000256" key="2">
    <source>
        <dbReference type="ARBA" id="ARBA00022692"/>
    </source>
</evidence>
<keyword evidence="3" id="KW-0732">Signal</keyword>
<evidence type="ECO:0000256" key="4">
    <source>
        <dbReference type="ARBA" id="ARBA00022737"/>
    </source>
</evidence>
<dbReference type="PROSITE" id="PS50068">
    <property type="entry name" value="LDLRA_2"/>
    <property type="match status" value="2"/>
</dbReference>
<dbReference type="CDD" id="cd00112">
    <property type="entry name" value="LDLa"/>
    <property type="match status" value="2"/>
</dbReference>